<feature type="transmembrane region" description="Helical" evidence="6">
    <location>
        <begin position="54"/>
        <end position="72"/>
    </location>
</feature>
<comment type="similarity">
    <text evidence="2">Belongs to the TDE1 family.</text>
</comment>
<organism evidence="7 8">
    <name type="scientific">Rhizopus stolonifer</name>
    <name type="common">Rhizopus nigricans</name>
    <dbReference type="NCBI Taxonomy" id="4846"/>
    <lineage>
        <taxon>Eukaryota</taxon>
        <taxon>Fungi</taxon>
        <taxon>Fungi incertae sedis</taxon>
        <taxon>Mucoromycota</taxon>
        <taxon>Mucoromycotina</taxon>
        <taxon>Mucoromycetes</taxon>
        <taxon>Mucorales</taxon>
        <taxon>Mucorineae</taxon>
        <taxon>Rhizopodaceae</taxon>
        <taxon>Rhizopus</taxon>
    </lineage>
</organism>
<feature type="transmembrane region" description="Helical" evidence="6">
    <location>
        <begin position="154"/>
        <end position="173"/>
    </location>
</feature>
<feature type="transmembrane region" description="Helical" evidence="6">
    <location>
        <begin position="224"/>
        <end position="242"/>
    </location>
</feature>
<dbReference type="EMBL" id="PJQM01000117">
    <property type="protein sequence ID" value="RCI06619.1"/>
    <property type="molecule type" value="Genomic_DNA"/>
</dbReference>
<feature type="transmembrane region" description="Helical" evidence="6">
    <location>
        <begin position="84"/>
        <end position="103"/>
    </location>
</feature>
<evidence type="ECO:0000256" key="6">
    <source>
        <dbReference type="SAM" id="Phobius"/>
    </source>
</evidence>
<keyword evidence="8" id="KW-1185">Reference proteome</keyword>
<protein>
    <recommendedName>
        <fullName evidence="9">Membrane protein tms1</fullName>
    </recommendedName>
</protein>
<feature type="transmembrane region" description="Helical" evidence="6">
    <location>
        <begin position="289"/>
        <end position="311"/>
    </location>
</feature>
<evidence type="ECO:0000313" key="7">
    <source>
        <dbReference type="EMBL" id="RCI06619.1"/>
    </source>
</evidence>
<dbReference type="PANTHER" id="PTHR10383:SF9">
    <property type="entry name" value="SERINE INCORPORATOR, ISOFORM F"/>
    <property type="match status" value="1"/>
</dbReference>
<reference evidence="7 8" key="1">
    <citation type="journal article" date="2018" name="G3 (Bethesda)">
        <title>Phylogenetic and Phylogenomic Definition of Rhizopus Species.</title>
        <authorList>
            <person name="Gryganskyi A.P."/>
            <person name="Golan J."/>
            <person name="Dolatabadi S."/>
            <person name="Mondo S."/>
            <person name="Robb S."/>
            <person name="Idnurm A."/>
            <person name="Muszewska A."/>
            <person name="Steczkiewicz K."/>
            <person name="Masonjones S."/>
            <person name="Liao H.L."/>
            <person name="Gajdeczka M.T."/>
            <person name="Anike F."/>
            <person name="Vuek A."/>
            <person name="Anishchenko I.M."/>
            <person name="Voigt K."/>
            <person name="de Hoog G.S."/>
            <person name="Smith M.E."/>
            <person name="Heitman J."/>
            <person name="Vilgalys R."/>
            <person name="Stajich J.E."/>
        </authorList>
    </citation>
    <scope>NUCLEOTIDE SEQUENCE [LARGE SCALE GENOMIC DNA]</scope>
    <source>
        <strain evidence="7 8">LSU 92-RS-03</strain>
    </source>
</reference>
<evidence type="ECO:0000256" key="4">
    <source>
        <dbReference type="ARBA" id="ARBA00022989"/>
    </source>
</evidence>
<evidence type="ECO:0000256" key="5">
    <source>
        <dbReference type="ARBA" id="ARBA00023136"/>
    </source>
</evidence>
<name>A0A367KWN1_RHIST</name>
<dbReference type="Pfam" id="PF03348">
    <property type="entry name" value="Serinc"/>
    <property type="match status" value="1"/>
</dbReference>
<keyword evidence="3 6" id="KW-0812">Transmembrane</keyword>
<dbReference type="Proteomes" id="UP000253551">
    <property type="component" value="Unassembled WGS sequence"/>
</dbReference>
<evidence type="ECO:0000256" key="2">
    <source>
        <dbReference type="ARBA" id="ARBA00006665"/>
    </source>
</evidence>
<evidence type="ECO:0000256" key="1">
    <source>
        <dbReference type="ARBA" id="ARBA00004141"/>
    </source>
</evidence>
<gene>
    <name evidence="7" type="ORF">CU098_004793</name>
</gene>
<proteinExistence type="inferred from homology"/>
<comment type="caution">
    <text evidence="7">The sequence shown here is derived from an EMBL/GenBank/DDBJ whole genome shotgun (WGS) entry which is preliminary data.</text>
</comment>
<comment type="subcellular location">
    <subcellularLocation>
        <location evidence="1">Membrane</location>
        <topology evidence="1">Multi-pass membrane protein</topology>
    </subcellularLocation>
</comment>
<accession>A0A367KWN1</accession>
<keyword evidence="4 6" id="KW-1133">Transmembrane helix</keyword>
<sequence length="360" mass="39677">MGAALSCLALPALGSIGTWIVSCFSAAACSLGCKSFLGLLLLSTRGRSTLQNGWWGPKILFWLSLLVGSFFIPNNFFKIWGNYLALVGAALFILFGLILLVDFAHSWTEQCLERMEDSDRWKYVLIGGTLMALIAAMALTGVLFAFFAGCSLNQFFITFHLILALLITLLCILPQVQEANHRSGLSQSSIVVLYGTYLVLSAVANEPDDKGCNPLRRSQGSQTTSILLGALFTFLAIAYSTSRAATQDFEGSQHSGSRERLLVENGSYSQSSAYKNDDDEEESSYNYSFFHFIFAIAAMYVAMLLTNWNTIISEETDTGTLVRIGQSYTAVWVKIVSGWICYLLYGWSLLAPVLMPDRFL</sequence>
<keyword evidence="5 6" id="KW-0472">Membrane</keyword>
<feature type="non-terminal residue" evidence="7">
    <location>
        <position position="360"/>
    </location>
</feature>
<feature type="transmembrane region" description="Helical" evidence="6">
    <location>
        <begin position="185"/>
        <end position="204"/>
    </location>
</feature>
<feature type="transmembrane region" description="Helical" evidence="6">
    <location>
        <begin position="123"/>
        <end position="148"/>
    </location>
</feature>
<feature type="transmembrane region" description="Helical" evidence="6">
    <location>
        <begin position="331"/>
        <end position="354"/>
    </location>
</feature>
<evidence type="ECO:0008006" key="9">
    <source>
        <dbReference type="Google" id="ProtNLM"/>
    </source>
</evidence>
<dbReference type="AlphaFoldDB" id="A0A367KWN1"/>
<dbReference type="OrthoDB" id="5963193at2759"/>
<evidence type="ECO:0000313" key="8">
    <source>
        <dbReference type="Proteomes" id="UP000253551"/>
    </source>
</evidence>
<dbReference type="GO" id="GO:0016020">
    <property type="term" value="C:membrane"/>
    <property type="evidence" value="ECO:0007669"/>
    <property type="project" value="UniProtKB-SubCell"/>
</dbReference>
<dbReference type="InterPro" id="IPR005016">
    <property type="entry name" value="TDE1/TMS"/>
</dbReference>
<evidence type="ECO:0000256" key="3">
    <source>
        <dbReference type="ARBA" id="ARBA00022692"/>
    </source>
</evidence>
<dbReference type="PANTHER" id="PTHR10383">
    <property type="entry name" value="SERINE INCORPORATOR"/>
    <property type="match status" value="1"/>
</dbReference>